<dbReference type="Gene3D" id="2.40.10.120">
    <property type="match status" value="1"/>
</dbReference>
<evidence type="ECO:0000256" key="17">
    <source>
        <dbReference type="SAM" id="MobiDB-lite"/>
    </source>
</evidence>
<sequence>MKHFGVTAFICTAFVCSKSYAGIMRHDVDVQNYRDFAENLGKFSAGVTNLPIYKTDGTLAGYLDFSMPDFGMVATYGYSTLVASSYVASARHNTGYKTLSFGNGAQYASVYTLINRNESADADVDFHLPRLNKVVTEAAPVETVEKSALRDADASRYSWYTRVGGGTQSQVSEDQTEQITLSGAYQWVSGGTINAATVTTPSSSLRATSYGPDNPLTSPLSIGTMAGDSGSPIMVYDELDKVWKIAGVLHGAFVTDQVYGTTSIWEYMPDNYIQDITAANTSADVEDIAGKGAVYWNNAAITQQDTAWSWSGLAQAYASVAPANATNDELDATKDLRFNGAGGLITLNAPINMGAGKLQFSNNYIVASASDVNATWAGGGVEVDAGKEVLWKVNGLANDALHKIGAGTLHINARGSNPGSLNVGEGTVILDQIADESGDKQAFSSVTLVSGRPTVVIEDSQQVSTSNIYFGYRGGRLDLNGNELTFKKINHTDSGAKLVNHSDELATLNITGYTPEDVSFNTFNGSNPNGTPGSIYVYNNPYTKETEYFQLKTSSYWYFPTDKSSTSTWAYLGTDANTAVNHRLNELNIQVFRGFLGETAEELTNGGMNVNVTPNNDTALTALTGGMNLNGTLYAGKGTTILSGQPVAHAGSVVIEDDWSTSLFKANKIHVAQGANFQIGEYAGVQADIVADESARVVFGYNDSELSDEKTWRCYAVIYKDDVSCSQPARDAASLSLLPASEVIGDVQLANNASLYLGKVNYQGAVTSPGMAVMTLDANANWIMTGNSNLNTLYAKSGAKLSTVQQGDWRAKNLTLNSLDATGLNLMLGVKPSTLESDKLIIKDSATGGNNLLDVSLLVDSTEPVKLKQDLVMIDAPAGTSHSYFGFANSYSGFSVYTPNYQVKDENDRVLWVLEHNDEGSEAIVDPETDAPITPPAADPTPDKGSETPEQADPTPDTGSETPEQADPTPDTGSETPEQADPTPDTGSETPEKADTTPDTGSEIPAQAGEEVPEEATSTSEAGKDKDEETTAVIEKEPTFSADDWFSIYDNQALIQNSRALMASRQYIFSEAVNQLHQRTDSLRTSSERSGSWATFQQGKGSFLGLNASQQTLTVGWDKQSNGQIFGLSASYTQGQVGNKGKENHRMTTAGVYYSLLSDSGWFLDAASRYMYLNQELSLDSSLGIIAQKRDSHMLAGSLRTGYQLGLAHDTIFISPFVGVSAGALSGYSLKGQDAEVGLSSGNPYFATSGVMVQKRGLGAELQNINIFASIEYQYSPGKNGSKTTLTDRQSTREYDAWSDNRYRSSIGLEGNINRNLSLNAKVDKSFGGEFKTDYSGQVGFSYNF</sequence>
<evidence type="ECO:0000313" key="20">
    <source>
        <dbReference type="EMBL" id="RKF66228.1"/>
    </source>
</evidence>
<comment type="caution">
    <text evidence="20">The sequence shown here is derived from an EMBL/GenBank/DDBJ whole genome shotgun (WGS) entry which is preliminary data.</text>
</comment>
<dbReference type="PROSITE" id="PS51691">
    <property type="entry name" value="PEPTIDASE_S6"/>
    <property type="match status" value="1"/>
</dbReference>
<dbReference type="InterPro" id="IPR006315">
    <property type="entry name" value="OM_autotransptr_brl_dom"/>
</dbReference>
<dbReference type="InterPro" id="IPR030396">
    <property type="entry name" value="Peptidase_S6_dom"/>
</dbReference>
<dbReference type="InterPro" id="IPR012332">
    <property type="entry name" value="Autotransporter_pectin_lyase_C"/>
</dbReference>
<feature type="domain" description="Peptidase S6" evidence="19">
    <location>
        <begin position="22"/>
        <end position="275"/>
    </location>
</feature>
<keyword evidence="13" id="KW-0843">Virulence</keyword>
<keyword evidence="5" id="KW-1134">Transmembrane beta strand</keyword>
<evidence type="ECO:0000259" key="18">
    <source>
        <dbReference type="PROSITE" id="PS51208"/>
    </source>
</evidence>
<dbReference type="InterPro" id="IPR005546">
    <property type="entry name" value="Autotransporte_beta"/>
</dbReference>
<name>A0ABX9PMV5_9GAMM</name>
<evidence type="ECO:0008006" key="22">
    <source>
        <dbReference type="Google" id="ProtNLM"/>
    </source>
</evidence>
<evidence type="ECO:0000256" key="7">
    <source>
        <dbReference type="ARBA" id="ARBA00022670"/>
    </source>
</evidence>
<dbReference type="NCBIfam" id="TIGR01414">
    <property type="entry name" value="autotrans_barl"/>
    <property type="match status" value="1"/>
</dbReference>
<keyword evidence="11" id="KW-0378">Hydrolase</keyword>
<evidence type="ECO:0000256" key="13">
    <source>
        <dbReference type="ARBA" id="ARBA00023026"/>
    </source>
</evidence>
<evidence type="ECO:0000256" key="4">
    <source>
        <dbReference type="ARBA" id="ARBA00004613"/>
    </source>
</evidence>
<evidence type="ECO:0000256" key="12">
    <source>
        <dbReference type="ARBA" id="ARBA00022825"/>
    </source>
</evidence>
<dbReference type="SMART" id="SM00869">
    <property type="entry name" value="Autotransporter"/>
    <property type="match status" value="1"/>
</dbReference>
<keyword evidence="21" id="KW-1185">Reference proteome</keyword>
<feature type="region of interest" description="Disordered" evidence="17">
    <location>
        <begin position="922"/>
        <end position="1030"/>
    </location>
</feature>
<dbReference type="PROSITE" id="PS51208">
    <property type="entry name" value="AUTOTRANSPORTER"/>
    <property type="match status" value="1"/>
</dbReference>
<evidence type="ECO:0000256" key="1">
    <source>
        <dbReference type="ARBA" id="ARBA00004241"/>
    </source>
</evidence>
<evidence type="ECO:0000256" key="8">
    <source>
        <dbReference type="ARBA" id="ARBA00022692"/>
    </source>
</evidence>
<evidence type="ECO:0000256" key="3">
    <source>
        <dbReference type="ARBA" id="ARBA00004571"/>
    </source>
</evidence>
<keyword evidence="15" id="KW-0865">Zymogen</keyword>
<evidence type="ECO:0000256" key="6">
    <source>
        <dbReference type="ARBA" id="ARBA00022525"/>
    </source>
</evidence>
<evidence type="ECO:0000259" key="19">
    <source>
        <dbReference type="PROSITE" id="PS51691"/>
    </source>
</evidence>
<organism evidence="20 21">
    <name type="scientific">Rahnella variigena</name>
    <dbReference type="NCBI Taxonomy" id="574964"/>
    <lineage>
        <taxon>Bacteria</taxon>
        <taxon>Pseudomonadati</taxon>
        <taxon>Pseudomonadota</taxon>
        <taxon>Gammaproteobacteria</taxon>
        <taxon>Enterobacterales</taxon>
        <taxon>Yersiniaceae</taxon>
        <taxon>Rahnella</taxon>
    </lineage>
</organism>
<evidence type="ECO:0000256" key="9">
    <source>
        <dbReference type="ARBA" id="ARBA00022729"/>
    </source>
</evidence>
<keyword evidence="7" id="KW-0645">Protease</keyword>
<dbReference type="Gene3D" id="2.160.20.20">
    <property type="match status" value="2"/>
</dbReference>
<dbReference type="EMBL" id="NSDJ01000002">
    <property type="protein sequence ID" value="RKF66228.1"/>
    <property type="molecule type" value="Genomic_DNA"/>
</dbReference>
<dbReference type="PRINTS" id="PR00921">
    <property type="entry name" value="IGASERPTASE"/>
</dbReference>
<evidence type="ECO:0000256" key="2">
    <source>
        <dbReference type="ARBA" id="ARBA00004418"/>
    </source>
</evidence>
<dbReference type="InterPro" id="IPR036709">
    <property type="entry name" value="Autotransporte_beta_dom_sf"/>
</dbReference>
<dbReference type="Proteomes" id="UP000284853">
    <property type="component" value="Unassembled WGS sequence"/>
</dbReference>
<dbReference type="SUPFAM" id="SSF103515">
    <property type="entry name" value="Autotransporter"/>
    <property type="match status" value="1"/>
</dbReference>
<dbReference type="Pfam" id="PF24078">
    <property type="entry name" value="Beta-sol_PIC_HAP1_IgA0_2nd"/>
    <property type="match status" value="1"/>
</dbReference>
<evidence type="ECO:0000256" key="10">
    <source>
        <dbReference type="ARBA" id="ARBA00022764"/>
    </source>
</evidence>
<dbReference type="PANTHER" id="PTHR12338">
    <property type="entry name" value="AUTOTRANSPORTER"/>
    <property type="match status" value="1"/>
</dbReference>
<keyword evidence="10" id="KW-0574">Periplasm</keyword>
<keyword evidence="6" id="KW-0964">Secreted</keyword>
<dbReference type="Pfam" id="PF02395">
    <property type="entry name" value="Peptidase_S6"/>
    <property type="match status" value="1"/>
</dbReference>
<dbReference type="InterPro" id="IPR050909">
    <property type="entry name" value="Bact_Autotransporter_VF"/>
</dbReference>
<dbReference type="InterPro" id="IPR000710">
    <property type="entry name" value="Peptidase_S6"/>
</dbReference>
<keyword evidence="8" id="KW-0812">Transmembrane</keyword>
<keyword evidence="14" id="KW-0472">Membrane</keyword>
<dbReference type="GeneID" id="302711628"/>
<dbReference type="InterPro" id="IPR011050">
    <property type="entry name" value="Pectin_lyase_fold/virulence"/>
</dbReference>
<evidence type="ECO:0000256" key="16">
    <source>
        <dbReference type="ARBA" id="ARBA00023237"/>
    </source>
</evidence>
<accession>A0ABX9PMV5</accession>
<dbReference type="Gene3D" id="3.30.160.280">
    <property type="match status" value="1"/>
</dbReference>
<gene>
    <name evidence="20" type="ORF">CKQ54_22755</name>
</gene>
<keyword evidence="12" id="KW-0720">Serine protease</keyword>
<keyword evidence="16" id="KW-0998">Cell outer membrane</keyword>
<proteinExistence type="predicted"/>
<reference evidence="20 21" key="1">
    <citation type="submission" date="2017-08" db="EMBL/GenBank/DDBJ databases">
        <title>Comparative genomics of bacteria isolated from necrotic lesions of AOD affected trees.</title>
        <authorList>
            <person name="Doonan J."/>
            <person name="Denman S."/>
            <person name="Mcdonald J.E."/>
        </authorList>
    </citation>
    <scope>NUCLEOTIDE SEQUENCE [LARGE SCALE GENOMIC DNA]</scope>
    <source>
        <strain evidence="20 21">CIP 105588</strain>
    </source>
</reference>
<comment type="subcellular location">
    <subcellularLocation>
        <location evidence="3">Cell outer membrane</location>
        <topology evidence="3">Multi-pass membrane protein</topology>
    </subcellularLocation>
    <subcellularLocation>
        <location evidence="1">Cell surface</location>
    </subcellularLocation>
    <subcellularLocation>
        <location evidence="2">Periplasm</location>
    </subcellularLocation>
    <subcellularLocation>
        <location evidence="4">Secreted</location>
    </subcellularLocation>
</comment>
<dbReference type="RefSeq" id="WP_120162275.1">
    <property type="nucleotide sequence ID" value="NZ_NSDJ01000002.1"/>
</dbReference>
<protein>
    <recommendedName>
        <fullName evidence="22">Autotransporter outer membrane beta-barrel domain-containing protein</fullName>
    </recommendedName>
</protein>
<keyword evidence="9" id="KW-0732">Signal</keyword>
<evidence type="ECO:0000256" key="11">
    <source>
        <dbReference type="ARBA" id="ARBA00022801"/>
    </source>
</evidence>
<feature type="domain" description="Autotransporter" evidence="18">
    <location>
        <begin position="1085"/>
        <end position="1345"/>
    </location>
</feature>
<dbReference type="PANTHER" id="PTHR12338:SF9">
    <property type="entry name" value="IMMUNOGLOBULIN A1 PROTEASE AUTOTRANSPORTER"/>
    <property type="match status" value="1"/>
</dbReference>
<evidence type="ECO:0000256" key="5">
    <source>
        <dbReference type="ARBA" id="ARBA00022452"/>
    </source>
</evidence>
<dbReference type="Gene3D" id="2.40.128.130">
    <property type="entry name" value="Autotransporter beta-domain"/>
    <property type="match status" value="1"/>
</dbReference>
<evidence type="ECO:0000256" key="14">
    <source>
        <dbReference type="ARBA" id="ARBA00023136"/>
    </source>
</evidence>
<evidence type="ECO:0000256" key="15">
    <source>
        <dbReference type="ARBA" id="ARBA00023145"/>
    </source>
</evidence>
<dbReference type="InterPro" id="IPR057393">
    <property type="entry name" value="PIC_HAP1_IgA0_b-sol2"/>
</dbReference>
<evidence type="ECO:0000313" key="21">
    <source>
        <dbReference type="Proteomes" id="UP000284853"/>
    </source>
</evidence>
<dbReference type="SUPFAM" id="SSF51126">
    <property type="entry name" value="Pectin lyase-like"/>
    <property type="match status" value="1"/>
</dbReference>